<evidence type="ECO:0000313" key="1">
    <source>
        <dbReference type="EMBL" id="KAG5192363.1"/>
    </source>
</evidence>
<proteinExistence type="predicted"/>
<dbReference type="EMBL" id="JAFCMP010000007">
    <property type="protein sequence ID" value="KAG5192363.1"/>
    <property type="molecule type" value="Genomic_DNA"/>
</dbReference>
<dbReference type="Proteomes" id="UP000664859">
    <property type="component" value="Unassembled WGS sequence"/>
</dbReference>
<organism evidence="1 2">
    <name type="scientific">Tribonema minus</name>
    <dbReference type="NCBI Taxonomy" id="303371"/>
    <lineage>
        <taxon>Eukaryota</taxon>
        <taxon>Sar</taxon>
        <taxon>Stramenopiles</taxon>
        <taxon>Ochrophyta</taxon>
        <taxon>PX clade</taxon>
        <taxon>Xanthophyceae</taxon>
        <taxon>Tribonematales</taxon>
        <taxon>Tribonemataceae</taxon>
        <taxon>Tribonema</taxon>
    </lineage>
</organism>
<comment type="caution">
    <text evidence="1">The sequence shown here is derived from an EMBL/GenBank/DDBJ whole genome shotgun (WGS) entry which is preliminary data.</text>
</comment>
<reference evidence="1" key="1">
    <citation type="submission" date="2021-02" db="EMBL/GenBank/DDBJ databases">
        <title>First Annotated Genome of the Yellow-green Alga Tribonema minus.</title>
        <authorList>
            <person name="Mahan K.M."/>
        </authorList>
    </citation>
    <scope>NUCLEOTIDE SEQUENCE</scope>
    <source>
        <strain evidence="1">UTEX B ZZ1240</strain>
    </source>
</reference>
<keyword evidence="2" id="KW-1185">Reference proteome</keyword>
<evidence type="ECO:0000313" key="2">
    <source>
        <dbReference type="Proteomes" id="UP000664859"/>
    </source>
</evidence>
<accession>A0A835ZPD8</accession>
<name>A0A835ZPD8_9STRA</name>
<protein>
    <submittedName>
        <fullName evidence="1">Uncharacterized protein</fullName>
    </submittedName>
</protein>
<dbReference type="AlphaFoldDB" id="A0A835ZPD8"/>
<sequence length="359" mass="39131">MCWSGPCGGCGTLLEDLQSAAVQLGAVQAQTHGLRAAVDQLSPATFGAHALSFGVTLLEQRMQATADLCQHQQHHWQRPHIDPPSPAAAVFSNRYTCKAILACLGRGYWFFLAGTSKTLRGTYMATLAEGCNGEWLCKTSVYAASLSLSAFDLACRSGLSHSDALKCATAGNAIVETGNDELVLRALDAGMAVSEAMLHTLRSEAAVAHVVRTCPVCKSRTPRPTRRAPVAASRRQQAFGSADDRSDYDVDMECVYLYNMCYERSVEDADRHTTELNILDTAASRGHQHIVAYLRSQAHAYTKHTALEAAFRGHFALLKWLHMQADCPFEVPEVVRVTMMSKTASPEQLAWLLELQGQS</sequence>
<gene>
    <name evidence="1" type="ORF">JKP88DRAFT_250898</name>
</gene>